<dbReference type="SUPFAM" id="SSF52980">
    <property type="entry name" value="Restriction endonuclease-like"/>
    <property type="match status" value="1"/>
</dbReference>
<dbReference type="CDD" id="cd06260">
    <property type="entry name" value="DUF820-like"/>
    <property type="match status" value="1"/>
</dbReference>
<dbReference type="EMBL" id="BAAATJ010000007">
    <property type="protein sequence ID" value="GAA2395735.1"/>
    <property type="molecule type" value="Genomic_DNA"/>
</dbReference>
<dbReference type="InterPro" id="IPR008538">
    <property type="entry name" value="Uma2"/>
</dbReference>
<dbReference type="Proteomes" id="UP001500058">
    <property type="component" value="Unassembled WGS sequence"/>
</dbReference>
<sequence length="80" mass="8720">MGALTVDPGPGRAHGWDDLVRLWEETDWPEGCKVEITSPSNARHDRISEAAGYARAGVPLYLMVDRWAPGGPTVTLYGEP</sequence>
<accession>A0ABN3I737</accession>
<proteinExistence type="predicted"/>
<reference evidence="1 2" key="1">
    <citation type="journal article" date="2019" name="Int. J. Syst. Evol. Microbiol.">
        <title>The Global Catalogue of Microorganisms (GCM) 10K type strain sequencing project: providing services to taxonomists for standard genome sequencing and annotation.</title>
        <authorList>
            <consortium name="The Broad Institute Genomics Platform"/>
            <consortium name="The Broad Institute Genome Sequencing Center for Infectious Disease"/>
            <person name="Wu L."/>
            <person name="Ma J."/>
        </authorList>
    </citation>
    <scope>NUCLEOTIDE SEQUENCE [LARGE SCALE GENOMIC DNA]</scope>
    <source>
        <strain evidence="1 2">JCM 6921</strain>
    </source>
</reference>
<evidence type="ECO:0000313" key="1">
    <source>
        <dbReference type="EMBL" id="GAA2395735.1"/>
    </source>
</evidence>
<dbReference type="Gene3D" id="3.90.1570.10">
    <property type="entry name" value="tt1808, chain A"/>
    <property type="match status" value="1"/>
</dbReference>
<comment type="caution">
    <text evidence="1">The sequence shown here is derived from an EMBL/GenBank/DDBJ whole genome shotgun (WGS) entry which is preliminary data.</text>
</comment>
<dbReference type="InterPro" id="IPR011335">
    <property type="entry name" value="Restrct_endonuc-II-like"/>
</dbReference>
<organism evidence="1 2">
    <name type="scientific">Streptomyces glaucosporus</name>
    <dbReference type="NCBI Taxonomy" id="284044"/>
    <lineage>
        <taxon>Bacteria</taxon>
        <taxon>Bacillati</taxon>
        <taxon>Actinomycetota</taxon>
        <taxon>Actinomycetes</taxon>
        <taxon>Kitasatosporales</taxon>
        <taxon>Streptomycetaceae</taxon>
        <taxon>Streptomyces</taxon>
    </lineage>
</organism>
<dbReference type="InterPro" id="IPR012296">
    <property type="entry name" value="Nuclease_put_TT1808"/>
</dbReference>
<name>A0ABN3I737_9ACTN</name>
<evidence type="ECO:0008006" key="3">
    <source>
        <dbReference type="Google" id="ProtNLM"/>
    </source>
</evidence>
<protein>
    <recommendedName>
        <fullName evidence="3">Restriction endonuclease domain-containing protein</fullName>
    </recommendedName>
</protein>
<keyword evidence="2" id="KW-1185">Reference proteome</keyword>
<evidence type="ECO:0000313" key="2">
    <source>
        <dbReference type="Proteomes" id="UP001500058"/>
    </source>
</evidence>
<gene>
    <name evidence="1" type="ORF">GCM10010420_21590</name>
</gene>